<dbReference type="Gene3D" id="3.40.50.1000">
    <property type="entry name" value="HAD superfamily/HAD-like"/>
    <property type="match status" value="1"/>
</dbReference>
<evidence type="ECO:0000313" key="18">
    <source>
        <dbReference type="Proteomes" id="UP000245942"/>
    </source>
</evidence>
<dbReference type="InterPro" id="IPR008250">
    <property type="entry name" value="ATPase_P-typ_transduc_dom_A_sf"/>
</dbReference>
<dbReference type="OrthoDB" id="48943at2759"/>
<feature type="transmembrane region" description="Helical" evidence="13">
    <location>
        <begin position="1124"/>
        <end position="1145"/>
    </location>
</feature>
<dbReference type="InterPro" id="IPR036412">
    <property type="entry name" value="HAD-like_sf"/>
</dbReference>
<dbReference type="InterPro" id="IPR059000">
    <property type="entry name" value="ATPase_P-type_domA"/>
</dbReference>
<dbReference type="GO" id="GO:0046872">
    <property type="term" value="F:metal ion binding"/>
    <property type="evidence" value="ECO:0007669"/>
    <property type="project" value="UniProtKB-UniRule"/>
</dbReference>
<dbReference type="SUPFAM" id="SSF81660">
    <property type="entry name" value="Metal cation-transporting ATPase, ATP-binding domain N"/>
    <property type="match status" value="1"/>
</dbReference>
<dbReference type="GO" id="GO:0016020">
    <property type="term" value="C:membrane"/>
    <property type="evidence" value="ECO:0007669"/>
    <property type="project" value="UniProtKB-SubCell"/>
</dbReference>
<dbReference type="SUPFAM" id="SSF81665">
    <property type="entry name" value="Calcium ATPase, transmembrane domain M"/>
    <property type="match status" value="1"/>
</dbReference>
<evidence type="ECO:0000259" key="16">
    <source>
        <dbReference type="Pfam" id="PF12409"/>
    </source>
</evidence>
<keyword evidence="10 13" id="KW-1133">Transmembrane helix</keyword>
<comment type="similarity">
    <text evidence="2 13">Belongs to the cation transport ATPase (P-type) (TC 3.A.3) family. Type V subfamily.</text>
</comment>
<evidence type="ECO:0000256" key="8">
    <source>
        <dbReference type="ARBA" id="ARBA00022842"/>
    </source>
</evidence>
<dbReference type="InterPro" id="IPR023298">
    <property type="entry name" value="ATPase_P-typ_TM_dom_sf"/>
</dbReference>
<organism evidence="17 18">
    <name type="scientific">Pseudomicrostroma glucosiphilum</name>
    <dbReference type="NCBI Taxonomy" id="1684307"/>
    <lineage>
        <taxon>Eukaryota</taxon>
        <taxon>Fungi</taxon>
        <taxon>Dikarya</taxon>
        <taxon>Basidiomycota</taxon>
        <taxon>Ustilaginomycotina</taxon>
        <taxon>Exobasidiomycetes</taxon>
        <taxon>Microstromatales</taxon>
        <taxon>Microstromatales incertae sedis</taxon>
        <taxon>Pseudomicrostroma</taxon>
    </lineage>
</organism>
<keyword evidence="7 13" id="KW-0067">ATP-binding</keyword>
<feature type="region of interest" description="Disordered" evidence="14">
    <location>
        <begin position="50"/>
        <end position="70"/>
    </location>
</feature>
<dbReference type="GeneID" id="37015061"/>
<dbReference type="InterPro" id="IPR023299">
    <property type="entry name" value="ATPase_P-typ_cyto_dom_N"/>
</dbReference>
<feature type="region of interest" description="Disordered" evidence="14">
    <location>
        <begin position="1"/>
        <end position="20"/>
    </location>
</feature>
<comment type="subcellular location">
    <subcellularLocation>
        <location evidence="1 13">Membrane</location>
        <topology evidence="1 13">Multi-pass membrane protein</topology>
    </subcellularLocation>
</comment>
<evidence type="ECO:0000256" key="11">
    <source>
        <dbReference type="ARBA" id="ARBA00023136"/>
    </source>
</evidence>
<dbReference type="PANTHER" id="PTHR45630">
    <property type="entry name" value="CATION-TRANSPORTING ATPASE-RELATED"/>
    <property type="match status" value="1"/>
</dbReference>
<dbReference type="EMBL" id="KZ819337">
    <property type="protein sequence ID" value="PWN18271.1"/>
    <property type="molecule type" value="Genomic_DNA"/>
</dbReference>
<dbReference type="NCBIfam" id="TIGR01494">
    <property type="entry name" value="ATPase_P-type"/>
    <property type="match status" value="1"/>
</dbReference>
<feature type="transmembrane region" description="Helical" evidence="13">
    <location>
        <begin position="539"/>
        <end position="560"/>
    </location>
</feature>
<dbReference type="PROSITE" id="PS01229">
    <property type="entry name" value="COF_2"/>
    <property type="match status" value="1"/>
</dbReference>
<dbReference type="Proteomes" id="UP000245942">
    <property type="component" value="Unassembled WGS sequence"/>
</dbReference>
<feature type="transmembrane region" description="Helical" evidence="13">
    <location>
        <begin position="1240"/>
        <end position="1261"/>
    </location>
</feature>
<dbReference type="InterPro" id="IPR047819">
    <property type="entry name" value="P5A-ATPase_N"/>
</dbReference>
<feature type="transmembrane region" description="Helical" evidence="13">
    <location>
        <begin position="1056"/>
        <end position="1078"/>
    </location>
</feature>
<feature type="domain" description="P5B-type ATPase N-terminal" evidence="16">
    <location>
        <begin position="138"/>
        <end position="191"/>
    </location>
</feature>
<dbReference type="RefSeq" id="XP_025345431.1">
    <property type="nucleotide sequence ID" value="XM_025493327.1"/>
</dbReference>
<dbReference type="SUPFAM" id="SSF81653">
    <property type="entry name" value="Calcium ATPase, transduction domain A"/>
    <property type="match status" value="1"/>
</dbReference>
<evidence type="ECO:0000256" key="12">
    <source>
        <dbReference type="ARBA" id="ARBA00049360"/>
    </source>
</evidence>
<evidence type="ECO:0000256" key="2">
    <source>
        <dbReference type="ARBA" id="ARBA00006000"/>
    </source>
</evidence>
<keyword evidence="5 13" id="KW-0479">Metal-binding</keyword>
<reference evidence="17 18" key="1">
    <citation type="journal article" date="2018" name="Mol. Biol. Evol.">
        <title>Broad Genomic Sampling Reveals a Smut Pathogenic Ancestry of the Fungal Clade Ustilaginomycotina.</title>
        <authorList>
            <person name="Kijpornyongpan T."/>
            <person name="Mondo S.J."/>
            <person name="Barry K."/>
            <person name="Sandor L."/>
            <person name="Lee J."/>
            <person name="Lipzen A."/>
            <person name="Pangilinan J."/>
            <person name="LaButti K."/>
            <person name="Hainaut M."/>
            <person name="Henrissat B."/>
            <person name="Grigoriev I.V."/>
            <person name="Spatafora J.W."/>
            <person name="Aime M.C."/>
        </authorList>
    </citation>
    <scope>NUCLEOTIDE SEQUENCE [LARGE SCALE GENOMIC DNA]</scope>
    <source>
        <strain evidence="17 18">MCA 4718</strain>
    </source>
</reference>
<dbReference type="NCBIfam" id="TIGR01657">
    <property type="entry name" value="P-ATPase-V"/>
    <property type="match status" value="1"/>
</dbReference>
<dbReference type="InterPro" id="IPR018303">
    <property type="entry name" value="ATPase_P-typ_P_site"/>
</dbReference>
<keyword evidence="6 13" id="KW-0547">Nucleotide-binding</keyword>
<feature type="transmembrane region" description="Helical" evidence="13">
    <location>
        <begin position="1084"/>
        <end position="1103"/>
    </location>
</feature>
<dbReference type="PRINTS" id="PR00121">
    <property type="entry name" value="NAKATPASE"/>
</dbReference>
<dbReference type="InterPro" id="IPR006544">
    <property type="entry name" value="P-type_TPase_V"/>
</dbReference>
<feature type="transmembrane region" description="Helical" evidence="13">
    <location>
        <begin position="334"/>
        <end position="351"/>
    </location>
</feature>
<sequence>MSNSSPVAEVPPDLSDLSTSAGTFRFTEGNDAELKAWLAADVKTKAAGITSATTSHGSADPTKTMSSGTSTEVGLVNDAHMMPVPASQPITLAKDGSDVLSTSDEKAAAHMSLSYNEDKVEADVIDRGLSQMIYLPGQDLQMKVTFVQRKTAIFVLYIIGSILTAGILALVAGYWAPQLYRKWCYKAVPAPTEEELKQGKKIRCSVKIPKEKSTILTMDRLAFSQPVASSKIFPAHLRVPATSHTATERPLLSESGAQGSLTSVCVLDYRHTPLLYYAATRQLVSLADWLDSDLSTAAPAPLTSSELDWRHKFFGDNIINVKGPSVFTLTLREALNPFYIFTFAACGLWGYDDYMVYAIVIGVISILGIAGTVWQAKASEIRLRKISRYELDVPVLRCTDASSEPQWQTRSSKDLVPGDIIGVQGFASKALPADMILLEGSCIANESMLTGESVPSGKVPVEANALRQFAQGQRSLKAMEKNILWGGTNLLRAQADISSGEVKAMCLSTGWASSKGSLVKMMLFPKPIDFKFYSDAFKFLAILATIAALGFIGSCINFVITGIDGGEIALRLIDLVTIALPPALPAILAICTNFAVNRLKRKSIFCISPQRITVAGKVSIVVSDKTGTLTETGLDVQGVRCPSAAYDGRMAPLCERADVSKASDGGITIEGAMSVTHDVNLLEGEAIGDPLEVSMLAWTGATLEPETRKLEGLSGGFENSRVQCVRSPRGDCSTAILRKFDFSAPLRRMSVIVQAPGTAKTTVYVKGAPESIIPLCDPATVPDDYDLVLNDATRKGLRVLAFGYKNVSLSYEGTRNATRDFAECHLRFLGLLFFENKLKVTTSAVLAELHEAGIPSKMCTGDSVLTAISVARSCGMIPSGQPVFVPRLPDPMKAEKSMGGMSSPAELKWTDVDLPVGSEESNSSTLDPLTLSPIDTTLSLSQVGLAITGDVFTWLLANASPETLARLLVQASVFARFSPEAKAELVGRLQAIGHCVLYCGDGSNDCGALQMADVGISLSEAEASVAAPFTSGNVDIVCVVDLIKEGRNCLAVSSSLFLYVASYALLEYFGVILLYGAITSFDNASYLYQDIFLLFAVAIGAAYSKPALRLAKSRPVSRLMSRQIILSFAGAAILLMLAELVPYLILHPQSFYVSPDVNDDDLELDSQDSTTVAKTCFFGYTTLALIWNLGPPHREPLYKNWILCLAIVSLSAINLAILWGDGEGDGLQAVFGFLSLPVGFRAVIFAVAVVQFFLTAAWEFLVIPRFSRALDGPLLALRRAKRRRAHSKLVKRQRKEALKSSKRPEDFVAPVLDDDMSTEKTYRRVERALKYEEEQRTEKRW</sequence>
<keyword evidence="3" id="KW-0597">Phosphoprotein</keyword>
<dbReference type="GO" id="GO:0019829">
    <property type="term" value="F:ATPase-coupled monoatomic cation transmembrane transporter activity"/>
    <property type="evidence" value="ECO:0007669"/>
    <property type="project" value="UniProtKB-UniRule"/>
</dbReference>
<evidence type="ECO:0000256" key="7">
    <source>
        <dbReference type="ARBA" id="ARBA00022840"/>
    </source>
</evidence>
<dbReference type="GO" id="GO:0005524">
    <property type="term" value="F:ATP binding"/>
    <property type="evidence" value="ECO:0007669"/>
    <property type="project" value="UniProtKB-UniRule"/>
</dbReference>
<evidence type="ECO:0000313" key="17">
    <source>
        <dbReference type="EMBL" id="PWN18271.1"/>
    </source>
</evidence>
<dbReference type="Pfam" id="PF12409">
    <property type="entry name" value="P5-ATPase"/>
    <property type="match status" value="1"/>
</dbReference>
<dbReference type="GO" id="GO:0140358">
    <property type="term" value="F:P-type transmembrane transporter activity"/>
    <property type="evidence" value="ECO:0007669"/>
    <property type="project" value="InterPro"/>
</dbReference>
<dbReference type="PRINTS" id="PR00119">
    <property type="entry name" value="CATATPASE"/>
</dbReference>
<dbReference type="InterPro" id="IPR023214">
    <property type="entry name" value="HAD_sf"/>
</dbReference>
<keyword evidence="9 13" id="KW-1278">Translocase</keyword>
<dbReference type="GO" id="GO:0006874">
    <property type="term" value="P:intracellular calcium ion homeostasis"/>
    <property type="evidence" value="ECO:0007669"/>
    <property type="project" value="TreeGrafter"/>
</dbReference>
<dbReference type="SFLD" id="SFLDS00003">
    <property type="entry name" value="Haloacid_Dehalogenase"/>
    <property type="match status" value="1"/>
</dbReference>
<feature type="transmembrane region" description="Helical" evidence="13">
    <location>
        <begin position="572"/>
        <end position="596"/>
    </location>
</feature>
<dbReference type="EC" id="7.2.2.-" evidence="13"/>
<protein>
    <recommendedName>
        <fullName evidence="13">Cation-transporting ATPase</fullName>
        <ecNumber evidence="13">7.2.2.-</ecNumber>
    </recommendedName>
</protein>
<keyword evidence="4 13" id="KW-0812">Transmembrane</keyword>
<evidence type="ECO:0000259" key="15">
    <source>
        <dbReference type="Pfam" id="PF00122"/>
    </source>
</evidence>
<evidence type="ECO:0000256" key="14">
    <source>
        <dbReference type="SAM" id="MobiDB-lite"/>
    </source>
</evidence>
<evidence type="ECO:0000256" key="3">
    <source>
        <dbReference type="ARBA" id="ARBA00022553"/>
    </source>
</evidence>
<evidence type="ECO:0000256" key="5">
    <source>
        <dbReference type="ARBA" id="ARBA00022723"/>
    </source>
</evidence>
<name>A0A316U199_9BASI</name>
<dbReference type="GO" id="GO:0016887">
    <property type="term" value="F:ATP hydrolysis activity"/>
    <property type="evidence" value="ECO:0007669"/>
    <property type="project" value="InterPro"/>
</dbReference>
<dbReference type="InterPro" id="IPR001757">
    <property type="entry name" value="P_typ_ATPase"/>
</dbReference>
<dbReference type="SUPFAM" id="SSF56784">
    <property type="entry name" value="HAD-like"/>
    <property type="match status" value="1"/>
</dbReference>
<dbReference type="PROSITE" id="PS00154">
    <property type="entry name" value="ATPASE_E1_E2"/>
    <property type="match status" value="1"/>
</dbReference>
<dbReference type="SFLD" id="SFLDF00027">
    <property type="entry name" value="p-type_atpase"/>
    <property type="match status" value="1"/>
</dbReference>
<evidence type="ECO:0000256" key="6">
    <source>
        <dbReference type="ARBA" id="ARBA00022741"/>
    </source>
</evidence>
<feature type="transmembrane region" description="Helical" evidence="13">
    <location>
        <begin position="154"/>
        <end position="176"/>
    </location>
</feature>
<dbReference type="Pfam" id="PF00122">
    <property type="entry name" value="E1-E2_ATPase"/>
    <property type="match status" value="1"/>
</dbReference>
<dbReference type="Gene3D" id="3.40.1110.10">
    <property type="entry name" value="Calcium-transporting ATPase, cytoplasmic domain N"/>
    <property type="match status" value="1"/>
</dbReference>
<keyword evidence="11 13" id="KW-0472">Membrane</keyword>
<dbReference type="PANTHER" id="PTHR45630:SF8">
    <property type="entry name" value="CATION-TRANSPORTING ATPASE"/>
    <property type="match status" value="1"/>
</dbReference>
<feature type="transmembrane region" description="Helical" evidence="13">
    <location>
        <begin position="357"/>
        <end position="376"/>
    </location>
</feature>
<dbReference type="InterPro" id="IPR044492">
    <property type="entry name" value="P_typ_ATPase_HD_dom"/>
</dbReference>
<gene>
    <name evidence="17" type="ORF">BCV69DRAFT_285245</name>
</gene>
<evidence type="ECO:0000256" key="10">
    <source>
        <dbReference type="ARBA" id="ARBA00022989"/>
    </source>
</evidence>
<dbReference type="FunFam" id="3.40.50.1000:FF:000068">
    <property type="entry name" value="Cation-transporting ATPase"/>
    <property type="match status" value="1"/>
</dbReference>
<dbReference type="STRING" id="1684307.A0A316U199"/>
<feature type="transmembrane region" description="Helical" evidence="13">
    <location>
        <begin position="1171"/>
        <end position="1189"/>
    </location>
</feature>
<accession>A0A316U199</accession>
<evidence type="ECO:0000256" key="4">
    <source>
        <dbReference type="ARBA" id="ARBA00022692"/>
    </source>
</evidence>
<evidence type="ECO:0000256" key="9">
    <source>
        <dbReference type="ARBA" id="ARBA00022967"/>
    </source>
</evidence>
<evidence type="ECO:0000256" key="1">
    <source>
        <dbReference type="ARBA" id="ARBA00004141"/>
    </source>
</evidence>
<keyword evidence="8 13" id="KW-0460">Magnesium</keyword>
<dbReference type="Pfam" id="PF13246">
    <property type="entry name" value="Cation_ATPase"/>
    <property type="match status" value="1"/>
</dbReference>
<proteinExistence type="inferred from homology"/>
<dbReference type="SFLD" id="SFLDG00002">
    <property type="entry name" value="C1.7:_P-type_atpase_like"/>
    <property type="match status" value="1"/>
</dbReference>
<feature type="transmembrane region" description="Helical" evidence="13">
    <location>
        <begin position="1201"/>
        <end position="1220"/>
    </location>
</feature>
<keyword evidence="18" id="KW-1185">Reference proteome</keyword>
<feature type="domain" description="P-type ATPase A" evidence="15">
    <location>
        <begin position="404"/>
        <end position="522"/>
    </location>
</feature>
<dbReference type="Gene3D" id="1.20.1110.10">
    <property type="entry name" value="Calcium-transporting ATPase, transmembrane domain"/>
    <property type="match status" value="1"/>
</dbReference>
<evidence type="ECO:0000256" key="13">
    <source>
        <dbReference type="RuleBase" id="RU362082"/>
    </source>
</evidence>
<dbReference type="FunFam" id="1.20.1110.10:FF:000023">
    <property type="entry name" value="Cation-transporting ATPase"/>
    <property type="match status" value="1"/>
</dbReference>
<dbReference type="Gene3D" id="2.70.150.10">
    <property type="entry name" value="Calcium-transporting ATPase, cytoplasmic transduction domain A"/>
    <property type="match status" value="1"/>
</dbReference>
<comment type="catalytic activity">
    <reaction evidence="12 13">
        <text>ATP + H2O = ADP + phosphate + H(+)</text>
        <dbReference type="Rhea" id="RHEA:13065"/>
        <dbReference type="ChEBI" id="CHEBI:15377"/>
        <dbReference type="ChEBI" id="CHEBI:15378"/>
        <dbReference type="ChEBI" id="CHEBI:30616"/>
        <dbReference type="ChEBI" id="CHEBI:43474"/>
        <dbReference type="ChEBI" id="CHEBI:456216"/>
    </reaction>
</comment>